<organism evidence="1 2">
    <name type="scientific">Comamonas odontotermitis</name>
    <dbReference type="NCBI Taxonomy" id="379895"/>
    <lineage>
        <taxon>Bacteria</taxon>
        <taxon>Pseudomonadati</taxon>
        <taxon>Pseudomonadota</taxon>
        <taxon>Betaproteobacteria</taxon>
        <taxon>Burkholderiales</taxon>
        <taxon>Comamonadaceae</taxon>
        <taxon>Comamonas</taxon>
    </lineage>
</organism>
<proteinExistence type="predicted"/>
<dbReference type="Proteomes" id="UP000562492">
    <property type="component" value="Unassembled WGS sequence"/>
</dbReference>
<reference evidence="1 2" key="1">
    <citation type="submission" date="2020-08" db="EMBL/GenBank/DDBJ databases">
        <title>Functional genomics of gut bacteria from endangered species of beetles.</title>
        <authorList>
            <person name="Carlos-Shanley C."/>
        </authorList>
    </citation>
    <scope>NUCLEOTIDE SEQUENCE [LARGE SCALE GENOMIC DNA]</scope>
    <source>
        <strain evidence="1 2">S00124</strain>
    </source>
</reference>
<accession>A0ABR6RL05</accession>
<protein>
    <submittedName>
        <fullName evidence="1">Transposase-like protein</fullName>
    </submittedName>
</protein>
<keyword evidence="2" id="KW-1185">Reference proteome</keyword>
<evidence type="ECO:0000313" key="1">
    <source>
        <dbReference type="EMBL" id="MBB6579832.1"/>
    </source>
</evidence>
<sequence length="269" mass="30022">MSRRPRHTHSAAFKAKVALSAIRGDKTLAELAQLYDVHPNQITDWKNQLLARAVDVFGGEQAKPEPAIDLKALHAEIGQLKLENDFLEGVLIKRRHAERETMIDPDHNLPIRRQAQLVNISRGSVYYQAKLVSDADLALMRRIDELHLKLLFAGARMLRGEGVCRCGPQAHDHAEAAPGITAPYRKPNTSRKAPGHILYPYLLKEVFVLKAYEAVGHQKNQLLRMPALVMTLLIMSCASAPSRLTCCISLLRASSLSSTRRAPSKRFSQ</sequence>
<name>A0ABR6RL05_9BURK</name>
<dbReference type="EMBL" id="JACHKZ010000040">
    <property type="protein sequence ID" value="MBB6579832.1"/>
    <property type="molecule type" value="Genomic_DNA"/>
</dbReference>
<gene>
    <name evidence="1" type="ORF">HNP33_003948</name>
</gene>
<evidence type="ECO:0000313" key="2">
    <source>
        <dbReference type="Proteomes" id="UP000562492"/>
    </source>
</evidence>
<comment type="caution">
    <text evidence="1">The sequence shown here is derived from an EMBL/GenBank/DDBJ whole genome shotgun (WGS) entry which is preliminary data.</text>
</comment>
<dbReference type="InterPro" id="IPR010921">
    <property type="entry name" value="Trp_repressor/repl_initiator"/>
</dbReference>
<dbReference type="SUPFAM" id="SSF48295">
    <property type="entry name" value="TrpR-like"/>
    <property type="match status" value="1"/>
</dbReference>